<feature type="transmembrane region" description="Helical" evidence="7">
    <location>
        <begin position="225"/>
        <end position="245"/>
    </location>
</feature>
<evidence type="ECO:0000259" key="8">
    <source>
        <dbReference type="PROSITE" id="PS50850"/>
    </source>
</evidence>
<keyword evidence="10" id="KW-1185">Reference proteome</keyword>
<organism evidence="9 10">
    <name type="scientific">Fodinicola feengrottensis</name>
    <dbReference type="NCBI Taxonomy" id="435914"/>
    <lineage>
        <taxon>Bacteria</taxon>
        <taxon>Bacillati</taxon>
        <taxon>Actinomycetota</taxon>
        <taxon>Actinomycetes</taxon>
        <taxon>Mycobacteriales</taxon>
        <taxon>Fodinicola</taxon>
    </lineage>
</organism>
<dbReference type="PANTHER" id="PTHR23513:SF9">
    <property type="entry name" value="ENTEROBACTIN EXPORTER ENTS"/>
    <property type="match status" value="1"/>
</dbReference>
<evidence type="ECO:0000256" key="1">
    <source>
        <dbReference type="ARBA" id="ARBA00004429"/>
    </source>
</evidence>
<feature type="domain" description="Major facilitator superfamily (MFS) profile" evidence="8">
    <location>
        <begin position="1"/>
        <end position="289"/>
    </location>
</feature>
<keyword evidence="4 7" id="KW-0812">Transmembrane</keyword>
<dbReference type="EMBL" id="BAAANY010000009">
    <property type="protein sequence ID" value="GAA1675319.1"/>
    <property type="molecule type" value="Genomic_DNA"/>
</dbReference>
<feature type="transmembrane region" description="Helical" evidence="7">
    <location>
        <begin position="251"/>
        <end position="271"/>
    </location>
</feature>
<evidence type="ECO:0000256" key="4">
    <source>
        <dbReference type="ARBA" id="ARBA00022692"/>
    </source>
</evidence>
<feature type="transmembrane region" description="Helical" evidence="7">
    <location>
        <begin position="83"/>
        <end position="103"/>
    </location>
</feature>
<dbReference type="RefSeq" id="WP_344310143.1">
    <property type="nucleotide sequence ID" value="NZ_BAAANY010000009.1"/>
</dbReference>
<proteinExistence type="predicted"/>
<dbReference type="PANTHER" id="PTHR23513">
    <property type="entry name" value="INTEGRAL MEMBRANE EFFLUX PROTEIN-RELATED"/>
    <property type="match status" value="1"/>
</dbReference>
<comment type="subcellular location">
    <subcellularLocation>
        <location evidence="1">Cell inner membrane</location>
        <topology evidence="1">Multi-pass membrane protein</topology>
    </subcellularLocation>
</comment>
<evidence type="ECO:0000313" key="10">
    <source>
        <dbReference type="Proteomes" id="UP001500618"/>
    </source>
</evidence>
<feature type="transmembrane region" description="Helical" evidence="7">
    <location>
        <begin position="109"/>
        <end position="130"/>
    </location>
</feature>
<feature type="transmembrane region" description="Helical" evidence="7">
    <location>
        <begin position="51"/>
        <end position="71"/>
    </location>
</feature>
<keyword evidence="3" id="KW-1003">Cell membrane</keyword>
<feature type="transmembrane region" description="Helical" evidence="7">
    <location>
        <begin position="151"/>
        <end position="169"/>
    </location>
</feature>
<evidence type="ECO:0000256" key="5">
    <source>
        <dbReference type="ARBA" id="ARBA00022989"/>
    </source>
</evidence>
<keyword evidence="6 7" id="KW-0472">Membrane</keyword>
<dbReference type="InterPro" id="IPR020846">
    <property type="entry name" value="MFS_dom"/>
</dbReference>
<dbReference type="InterPro" id="IPR036259">
    <property type="entry name" value="MFS_trans_sf"/>
</dbReference>
<gene>
    <name evidence="9" type="ORF">GCM10009765_25800</name>
</gene>
<evidence type="ECO:0000256" key="3">
    <source>
        <dbReference type="ARBA" id="ARBA00022475"/>
    </source>
</evidence>
<evidence type="ECO:0000256" key="7">
    <source>
        <dbReference type="SAM" id="Phobius"/>
    </source>
</evidence>
<protein>
    <recommendedName>
        <fullName evidence="8">Major facilitator superfamily (MFS) profile domain-containing protein</fullName>
    </recommendedName>
</protein>
<dbReference type="SUPFAM" id="SSF103473">
    <property type="entry name" value="MFS general substrate transporter"/>
    <property type="match status" value="1"/>
</dbReference>
<name>A0ABN2GQY2_9ACTN</name>
<evidence type="ECO:0000256" key="6">
    <source>
        <dbReference type="ARBA" id="ARBA00023136"/>
    </source>
</evidence>
<keyword evidence="2" id="KW-0813">Transport</keyword>
<comment type="caution">
    <text evidence="9">The sequence shown here is derived from an EMBL/GenBank/DDBJ whole genome shotgun (WGS) entry which is preliminary data.</text>
</comment>
<evidence type="ECO:0000256" key="2">
    <source>
        <dbReference type="ARBA" id="ARBA00022448"/>
    </source>
</evidence>
<dbReference type="Pfam" id="PF05977">
    <property type="entry name" value="MFS_3"/>
    <property type="match status" value="1"/>
</dbReference>
<evidence type="ECO:0000313" key="9">
    <source>
        <dbReference type="EMBL" id="GAA1675319.1"/>
    </source>
</evidence>
<dbReference type="Proteomes" id="UP001500618">
    <property type="component" value="Unassembled WGS sequence"/>
</dbReference>
<dbReference type="PROSITE" id="PS50850">
    <property type="entry name" value="MFS"/>
    <property type="match status" value="1"/>
</dbReference>
<accession>A0ABN2GQY2</accession>
<sequence>MTLLDYAVDVRPLRIPAFRRLWLASVVSAVGGSFSIIAIPNQLFAMTASSAAVGGAAAVSFLTLVVAALWGGVLADTLDRRRVLVIAQAGLAVTYLLLWLQAVGNVRSVVVLMALVACEGVSFGVTLATMGAAVPRVVPVELLPAANSLSSLVRSCGAIVGPLLAGVLIPMVGLGWLYFFDMLALFMVLWAILRLPAIPAVPRQLAASVVSQVTEGCCYLLTHRLLVAILGVDLAAMVFGNPVALFPELAARTYGGGFALGLLYAAFPAGVSPPDWSRALSPEHAGMAR</sequence>
<keyword evidence="5 7" id="KW-1133">Transmembrane helix</keyword>
<feature type="transmembrane region" description="Helical" evidence="7">
    <location>
        <begin position="21"/>
        <end position="39"/>
    </location>
</feature>
<dbReference type="Gene3D" id="1.20.1250.20">
    <property type="entry name" value="MFS general substrate transporter like domains"/>
    <property type="match status" value="1"/>
</dbReference>
<reference evidence="9 10" key="1">
    <citation type="journal article" date="2019" name="Int. J. Syst. Evol. Microbiol.">
        <title>The Global Catalogue of Microorganisms (GCM) 10K type strain sequencing project: providing services to taxonomists for standard genome sequencing and annotation.</title>
        <authorList>
            <consortium name="The Broad Institute Genomics Platform"/>
            <consortium name="The Broad Institute Genome Sequencing Center for Infectious Disease"/>
            <person name="Wu L."/>
            <person name="Ma J."/>
        </authorList>
    </citation>
    <scope>NUCLEOTIDE SEQUENCE [LARGE SCALE GENOMIC DNA]</scope>
    <source>
        <strain evidence="9 10">JCM 14718</strain>
    </source>
</reference>
<dbReference type="CDD" id="cd06173">
    <property type="entry name" value="MFS_MefA_like"/>
    <property type="match status" value="1"/>
</dbReference>
<dbReference type="InterPro" id="IPR010290">
    <property type="entry name" value="TM_effector"/>
</dbReference>